<sequence length="40" mass="4436">MSSVVLPRSGQTHLIISEESTAAVDSHVKENRRISTWELA</sequence>
<proteinExistence type="predicted"/>
<dbReference type="OrthoDB" id="6154603at2759"/>
<feature type="non-terminal residue" evidence="1">
    <location>
        <position position="40"/>
    </location>
</feature>
<evidence type="ECO:0000313" key="2">
    <source>
        <dbReference type="EMBL" id="GBN60054.1"/>
    </source>
</evidence>
<accession>A0A4Y2QCL4</accession>
<organism evidence="1 3">
    <name type="scientific">Araneus ventricosus</name>
    <name type="common">Orbweaver spider</name>
    <name type="synonym">Epeira ventricosa</name>
    <dbReference type="NCBI Taxonomy" id="182803"/>
    <lineage>
        <taxon>Eukaryota</taxon>
        <taxon>Metazoa</taxon>
        <taxon>Ecdysozoa</taxon>
        <taxon>Arthropoda</taxon>
        <taxon>Chelicerata</taxon>
        <taxon>Arachnida</taxon>
        <taxon>Araneae</taxon>
        <taxon>Araneomorphae</taxon>
        <taxon>Entelegynae</taxon>
        <taxon>Araneoidea</taxon>
        <taxon>Araneidae</taxon>
        <taxon>Araneus</taxon>
    </lineage>
</organism>
<reference evidence="1 3" key="1">
    <citation type="journal article" date="2019" name="Sci. Rep.">
        <title>Orb-weaving spider Araneus ventricosus genome elucidates the spidroin gene catalogue.</title>
        <authorList>
            <person name="Kono N."/>
            <person name="Nakamura H."/>
            <person name="Ohtoshi R."/>
            <person name="Moran D.A.P."/>
            <person name="Shinohara A."/>
            <person name="Yoshida Y."/>
            <person name="Fujiwara M."/>
            <person name="Mori M."/>
            <person name="Tomita M."/>
            <person name="Arakawa K."/>
        </authorList>
    </citation>
    <scope>NUCLEOTIDE SEQUENCE [LARGE SCALE GENOMIC DNA]</scope>
</reference>
<evidence type="ECO:0000313" key="1">
    <source>
        <dbReference type="EMBL" id="GBN60026.1"/>
    </source>
</evidence>
<evidence type="ECO:0000313" key="3">
    <source>
        <dbReference type="Proteomes" id="UP000499080"/>
    </source>
</evidence>
<gene>
    <name evidence="2" type="ORF">AVEN_160170_1</name>
    <name evidence="1" type="ORF">AVEN_68918_1</name>
</gene>
<name>A0A4Y2QCL4_ARAVE</name>
<keyword evidence="3" id="KW-1185">Reference proteome</keyword>
<dbReference type="Proteomes" id="UP000499080">
    <property type="component" value="Unassembled WGS sequence"/>
</dbReference>
<dbReference type="EMBL" id="BGPR01137468">
    <property type="protein sequence ID" value="GBN60054.1"/>
    <property type="molecule type" value="Genomic_DNA"/>
</dbReference>
<protein>
    <submittedName>
        <fullName evidence="1">Uncharacterized protein</fullName>
    </submittedName>
</protein>
<comment type="caution">
    <text evidence="1">The sequence shown here is derived from an EMBL/GenBank/DDBJ whole genome shotgun (WGS) entry which is preliminary data.</text>
</comment>
<dbReference type="AlphaFoldDB" id="A0A4Y2QCL4"/>
<dbReference type="EMBL" id="BGPR01137460">
    <property type="protein sequence ID" value="GBN60026.1"/>
    <property type="molecule type" value="Genomic_DNA"/>
</dbReference>